<gene>
    <name evidence="5" type="ORF">ASEP1449_LOCUS17594</name>
    <name evidence="6" type="ORF">ASEP1449_LOCUS17595</name>
</gene>
<feature type="DNA-binding region" description="HMG box" evidence="2">
    <location>
        <begin position="114"/>
        <end position="182"/>
    </location>
</feature>
<dbReference type="EMBL" id="HBHQ01026029">
    <property type="protein sequence ID" value="CAD9825761.1"/>
    <property type="molecule type" value="Transcribed_RNA"/>
</dbReference>
<accession>A0A6T7JRE7</accession>
<organism evidence="6">
    <name type="scientific">Attheya septentrionalis</name>
    <dbReference type="NCBI Taxonomy" id="420275"/>
    <lineage>
        <taxon>Eukaryota</taxon>
        <taxon>Sar</taxon>
        <taxon>Stramenopiles</taxon>
        <taxon>Ochrophyta</taxon>
        <taxon>Bacillariophyta</taxon>
        <taxon>Coscinodiscophyceae</taxon>
        <taxon>Chaetocerotophycidae</taxon>
        <taxon>Chaetocerotales</taxon>
        <taxon>Attheyaceae</taxon>
        <taxon>Attheya</taxon>
    </lineage>
</organism>
<feature type="domain" description="HMG box" evidence="4">
    <location>
        <begin position="114"/>
        <end position="182"/>
    </location>
</feature>
<evidence type="ECO:0000256" key="1">
    <source>
        <dbReference type="ARBA" id="ARBA00023125"/>
    </source>
</evidence>
<evidence type="ECO:0000313" key="5">
    <source>
        <dbReference type="EMBL" id="CAD9825760.1"/>
    </source>
</evidence>
<dbReference type="GO" id="GO:0005634">
    <property type="term" value="C:nucleus"/>
    <property type="evidence" value="ECO:0007669"/>
    <property type="project" value="UniProtKB-UniRule"/>
</dbReference>
<reference evidence="6" key="1">
    <citation type="submission" date="2021-01" db="EMBL/GenBank/DDBJ databases">
        <authorList>
            <person name="Corre E."/>
            <person name="Pelletier E."/>
            <person name="Niang G."/>
            <person name="Scheremetjew M."/>
            <person name="Finn R."/>
            <person name="Kale V."/>
            <person name="Holt S."/>
            <person name="Cochrane G."/>
            <person name="Meng A."/>
            <person name="Brown T."/>
            <person name="Cohen L."/>
        </authorList>
    </citation>
    <scope>NUCLEOTIDE SEQUENCE</scope>
    <source>
        <strain evidence="6">CCMP2084</strain>
    </source>
</reference>
<dbReference type="GO" id="GO:0003677">
    <property type="term" value="F:DNA binding"/>
    <property type="evidence" value="ECO:0007669"/>
    <property type="project" value="UniProtKB-UniRule"/>
</dbReference>
<dbReference type="PANTHER" id="PTHR48112:SF22">
    <property type="entry name" value="MITOCHONDRIAL TRANSCRIPTION FACTOR A, ISOFORM B"/>
    <property type="match status" value="1"/>
</dbReference>
<keyword evidence="1 2" id="KW-0238">DNA-binding</keyword>
<feature type="domain" description="HMG box" evidence="4">
    <location>
        <begin position="213"/>
        <end position="281"/>
    </location>
</feature>
<feature type="region of interest" description="Disordered" evidence="3">
    <location>
        <begin position="84"/>
        <end position="117"/>
    </location>
</feature>
<evidence type="ECO:0000256" key="3">
    <source>
        <dbReference type="SAM" id="MobiDB-lite"/>
    </source>
</evidence>
<name>A0A6T7JRE7_9STRA</name>
<dbReference type="InterPro" id="IPR009071">
    <property type="entry name" value="HMG_box_dom"/>
</dbReference>
<feature type="DNA-binding region" description="HMG box" evidence="2">
    <location>
        <begin position="213"/>
        <end position="281"/>
    </location>
</feature>
<evidence type="ECO:0000259" key="4">
    <source>
        <dbReference type="PROSITE" id="PS50118"/>
    </source>
</evidence>
<dbReference type="Gene3D" id="1.10.30.10">
    <property type="entry name" value="High mobility group box domain"/>
    <property type="match status" value="3"/>
</dbReference>
<evidence type="ECO:0000313" key="6">
    <source>
        <dbReference type="EMBL" id="CAD9825761.1"/>
    </source>
</evidence>
<dbReference type="Pfam" id="PF00505">
    <property type="entry name" value="HMG_box"/>
    <property type="match status" value="3"/>
</dbReference>
<dbReference type="SUPFAM" id="SSF47095">
    <property type="entry name" value="HMG-box"/>
    <property type="match status" value="3"/>
</dbReference>
<dbReference type="SMART" id="SM00398">
    <property type="entry name" value="HMG"/>
    <property type="match status" value="3"/>
</dbReference>
<dbReference type="InterPro" id="IPR036910">
    <property type="entry name" value="HMG_box_dom_sf"/>
</dbReference>
<dbReference type="FunFam" id="1.10.30.10:FF:000073">
    <property type="entry name" value="High mobility group protein 1 homolog"/>
    <property type="match status" value="1"/>
</dbReference>
<keyword evidence="2" id="KW-0539">Nucleus</keyword>
<dbReference type="EMBL" id="HBHQ01026028">
    <property type="protein sequence ID" value="CAD9825760.1"/>
    <property type="molecule type" value="Transcribed_RNA"/>
</dbReference>
<dbReference type="PROSITE" id="PS50118">
    <property type="entry name" value="HMG_BOX_2"/>
    <property type="match status" value="3"/>
</dbReference>
<dbReference type="InterPro" id="IPR050342">
    <property type="entry name" value="HMGB"/>
</dbReference>
<protein>
    <recommendedName>
        <fullName evidence="4">HMG box domain-containing protein</fullName>
    </recommendedName>
</protein>
<sequence length="295" mass="33997">MAKGKVPRDPHAPKRNVSAYLMYQNAMREPFKAQNPGMTFGQLSKYTSACYAELTAEEKQLWVERAEADKARYMHELSHYVPPPGYDARGDAVPTFSTTKTGRRSKPERDPHAPKRSVSAYLSYQNAMRQEFKNENPGMSFGQLAKYTSHMYKSLTPEEKAVWEERAAHDKMRYDVEIASYIPPPGHDAKGNVIEEYRPLKKTKRPPKDPAAPKRARGSFVFFTFEQRPRVMAEFPSIKFVEMGTVLGDRWRALTPEQKGHFEMLAAQDKIRFQKEMEQYKLMNSHLNPQLGLLM</sequence>
<feature type="domain" description="HMG box" evidence="4">
    <location>
        <begin position="13"/>
        <end position="81"/>
    </location>
</feature>
<proteinExistence type="predicted"/>
<dbReference type="AlphaFoldDB" id="A0A6T7JRE7"/>
<evidence type="ECO:0000256" key="2">
    <source>
        <dbReference type="PROSITE-ProRule" id="PRU00267"/>
    </source>
</evidence>
<feature type="DNA-binding region" description="HMG box" evidence="2">
    <location>
        <begin position="13"/>
        <end position="81"/>
    </location>
</feature>
<dbReference type="PANTHER" id="PTHR48112">
    <property type="entry name" value="HIGH MOBILITY GROUP PROTEIN DSP1"/>
    <property type="match status" value="1"/>
</dbReference>